<evidence type="ECO:0000313" key="1">
    <source>
        <dbReference type="EMBL" id="JAE09077.1"/>
    </source>
</evidence>
<reference evidence="1" key="2">
    <citation type="journal article" date="2015" name="Data Brief">
        <title>Shoot transcriptome of the giant reed, Arundo donax.</title>
        <authorList>
            <person name="Barrero R.A."/>
            <person name="Guerrero F.D."/>
            <person name="Moolhuijzen P."/>
            <person name="Goolsby J.A."/>
            <person name="Tidwell J."/>
            <person name="Bellgard S.E."/>
            <person name="Bellgard M.I."/>
        </authorList>
    </citation>
    <scope>NUCLEOTIDE SEQUENCE</scope>
    <source>
        <tissue evidence="1">Shoot tissue taken approximately 20 cm above the soil surface</tissue>
    </source>
</reference>
<organism evidence="1">
    <name type="scientific">Arundo donax</name>
    <name type="common">Giant reed</name>
    <name type="synonym">Donax arundinaceus</name>
    <dbReference type="NCBI Taxonomy" id="35708"/>
    <lineage>
        <taxon>Eukaryota</taxon>
        <taxon>Viridiplantae</taxon>
        <taxon>Streptophyta</taxon>
        <taxon>Embryophyta</taxon>
        <taxon>Tracheophyta</taxon>
        <taxon>Spermatophyta</taxon>
        <taxon>Magnoliopsida</taxon>
        <taxon>Liliopsida</taxon>
        <taxon>Poales</taxon>
        <taxon>Poaceae</taxon>
        <taxon>PACMAD clade</taxon>
        <taxon>Arundinoideae</taxon>
        <taxon>Arundineae</taxon>
        <taxon>Arundo</taxon>
    </lineage>
</organism>
<accession>A0A0A9TNQ6</accession>
<name>A0A0A9TNQ6_ARUDO</name>
<dbReference type="EMBL" id="GBRH01188819">
    <property type="protein sequence ID" value="JAE09077.1"/>
    <property type="molecule type" value="Transcribed_RNA"/>
</dbReference>
<reference evidence="1" key="1">
    <citation type="submission" date="2014-09" db="EMBL/GenBank/DDBJ databases">
        <authorList>
            <person name="Magalhaes I.L.F."/>
            <person name="Oliveira U."/>
            <person name="Santos F.R."/>
            <person name="Vidigal T.H.D.A."/>
            <person name="Brescovit A.D."/>
            <person name="Santos A.J."/>
        </authorList>
    </citation>
    <scope>NUCLEOTIDE SEQUENCE</scope>
    <source>
        <tissue evidence="1">Shoot tissue taken approximately 20 cm above the soil surface</tissue>
    </source>
</reference>
<protein>
    <submittedName>
        <fullName evidence="1">Uncharacterized protein</fullName>
    </submittedName>
</protein>
<dbReference type="AlphaFoldDB" id="A0A0A9TNQ6"/>
<proteinExistence type="predicted"/>
<sequence length="95" mass="10817">MLSELQTYCLLYCIQIKFISSLIGVMPVLLPFPILITSLMCSTSLNVLWSQVSDHTFTVIYIFLSLKMFPKYFYINIYLPLHSKISSNGGTVLPC</sequence>